<protein>
    <submittedName>
        <fullName evidence="12">HhH-GPD family protein</fullName>
    </submittedName>
</protein>
<dbReference type="AlphaFoldDB" id="E1QQU3"/>
<dbReference type="SMART" id="SM00525">
    <property type="entry name" value="FES"/>
    <property type="match status" value="1"/>
</dbReference>
<dbReference type="OrthoDB" id="19248at2157"/>
<dbReference type="PANTHER" id="PTHR10359">
    <property type="entry name" value="A/G-SPECIFIC ADENINE GLYCOSYLASE/ENDONUCLEASE III"/>
    <property type="match status" value="1"/>
</dbReference>
<dbReference type="HOGENOM" id="CLU_012862_3_4_2"/>
<dbReference type="SMART" id="SM00478">
    <property type="entry name" value="ENDO3c"/>
    <property type="match status" value="1"/>
</dbReference>
<keyword evidence="5" id="KW-0227">DNA damage</keyword>
<reference evidence="12 13" key="1">
    <citation type="journal article" date="2010" name="Stand. Genomic Sci.">
        <title>Complete genome sequence of Vulcanisaeta distributa type strain (IC-017).</title>
        <authorList>
            <person name="Mavromatis K."/>
            <person name="Sikorski J."/>
            <person name="Pabst E."/>
            <person name="Teshima H."/>
            <person name="Lapidus A."/>
            <person name="Lucas S."/>
            <person name="Nolan M."/>
            <person name="Glavina Del Rio T."/>
            <person name="Cheng J.F."/>
            <person name="Bruce D."/>
            <person name="Goodwin L."/>
            <person name="Pitluck S."/>
            <person name="Liolios K."/>
            <person name="Ivanova N."/>
            <person name="Mikhailova N."/>
            <person name="Pati A."/>
            <person name="Chen A."/>
            <person name="Palaniappan K."/>
            <person name="Land M."/>
            <person name="Hauser L."/>
            <person name="Chang Y.J."/>
            <person name="Jeffries C.D."/>
            <person name="Rohde M."/>
            <person name="Spring S."/>
            <person name="Goker M."/>
            <person name="Wirth R."/>
            <person name="Woyke T."/>
            <person name="Bristow J."/>
            <person name="Eisen J.A."/>
            <person name="Markowitz V."/>
            <person name="Hugenholtz P."/>
            <person name="Klenk H.P."/>
            <person name="Kyrpides N.C."/>
        </authorList>
    </citation>
    <scope>NUCLEOTIDE SEQUENCE [LARGE SCALE GENOMIC DNA]</scope>
    <source>
        <strain evidence="13">DSM 14429 / JCM 11212 / NBRC 100878 / IC-017</strain>
    </source>
</reference>
<dbReference type="SUPFAM" id="SSF48150">
    <property type="entry name" value="DNA-glycosylase"/>
    <property type="match status" value="1"/>
</dbReference>
<dbReference type="CDD" id="cd00056">
    <property type="entry name" value="ENDO3c"/>
    <property type="match status" value="1"/>
</dbReference>
<dbReference type="GO" id="GO:0006285">
    <property type="term" value="P:base-excision repair, AP site formation"/>
    <property type="evidence" value="ECO:0007669"/>
    <property type="project" value="TreeGrafter"/>
</dbReference>
<evidence type="ECO:0000256" key="2">
    <source>
        <dbReference type="ARBA" id="ARBA00008343"/>
    </source>
</evidence>
<dbReference type="GeneID" id="9753292"/>
<keyword evidence="3" id="KW-0004">4Fe-4S</keyword>
<dbReference type="GO" id="GO:0019104">
    <property type="term" value="F:DNA N-glycosylase activity"/>
    <property type="evidence" value="ECO:0007669"/>
    <property type="project" value="TreeGrafter"/>
</dbReference>
<evidence type="ECO:0000256" key="3">
    <source>
        <dbReference type="ARBA" id="ARBA00022485"/>
    </source>
</evidence>
<dbReference type="PIRSF" id="PIRSF001435">
    <property type="entry name" value="Nth"/>
    <property type="match status" value="1"/>
</dbReference>
<gene>
    <name evidence="12" type="ordered locus">Vdis_2337</name>
</gene>
<keyword evidence="8" id="KW-0411">Iron-sulfur</keyword>
<keyword evidence="9" id="KW-0234">DNA repair</keyword>
<accession>E1QQU3</accession>
<evidence type="ECO:0000256" key="10">
    <source>
        <dbReference type="ARBA" id="ARBA00023295"/>
    </source>
</evidence>
<dbReference type="STRING" id="572478.Vdis_2337"/>
<name>E1QQU3_VULDI</name>
<comment type="similarity">
    <text evidence="2">Belongs to the Nth/MutY family.</text>
</comment>
<dbReference type="GO" id="GO:0046872">
    <property type="term" value="F:metal ion binding"/>
    <property type="evidence" value="ECO:0007669"/>
    <property type="project" value="UniProtKB-KW"/>
</dbReference>
<dbReference type="InterPro" id="IPR004035">
    <property type="entry name" value="Endouclease-III_FeS-bd_BS"/>
</dbReference>
<keyword evidence="7" id="KW-0408">Iron</keyword>
<dbReference type="PANTHER" id="PTHR10359:SF18">
    <property type="entry name" value="ENDONUCLEASE III"/>
    <property type="match status" value="1"/>
</dbReference>
<dbReference type="Gene3D" id="1.10.1670.10">
    <property type="entry name" value="Helix-hairpin-Helix base-excision DNA repair enzymes (C-terminal)"/>
    <property type="match status" value="1"/>
</dbReference>
<evidence type="ECO:0000256" key="6">
    <source>
        <dbReference type="ARBA" id="ARBA00022801"/>
    </source>
</evidence>
<keyword evidence="6" id="KW-0378">Hydrolase</keyword>
<evidence type="ECO:0000256" key="7">
    <source>
        <dbReference type="ARBA" id="ARBA00023004"/>
    </source>
</evidence>
<dbReference type="RefSeq" id="WP_013337430.1">
    <property type="nucleotide sequence ID" value="NC_014537.1"/>
</dbReference>
<dbReference type="eggNOG" id="arCOG00459">
    <property type="taxonomic scope" value="Archaea"/>
</dbReference>
<dbReference type="GO" id="GO:0051539">
    <property type="term" value="F:4 iron, 4 sulfur cluster binding"/>
    <property type="evidence" value="ECO:0007669"/>
    <property type="project" value="UniProtKB-KW"/>
</dbReference>
<keyword evidence="4" id="KW-0479">Metal-binding</keyword>
<dbReference type="InterPro" id="IPR023170">
    <property type="entry name" value="HhH_base_excis_C"/>
</dbReference>
<reference evidence="13" key="2">
    <citation type="journal article" date="2010" name="Stand. Genomic Sci.">
        <title>Complete genome sequence of Vulcanisaeta distributa type strain (IC-017T).</title>
        <authorList>
            <person name="Mavromatis K."/>
            <person name="Sikorski J."/>
            <person name="Pabst E."/>
            <person name="Teshima H."/>
            <person name="Lapidus A."/>
            <person name="Lucas S."/>
            <person name="Nolan M."/>
            <person name="Glavina Del Rio T."/>
            <person name="Cheng J."/>
            <person name="Bruce D."/>
            <person name="Goodwin L."/>
            <person name="Pitluck S."/>
            <person name="Liolios K."/>
            <person name="Ivanova N."/>
            <person name="Mikhailova N."/>
            <person name="Pati A."/>
            <person name="Chen A."/>
            <person name="Palaniappan K."/>
            <person name="Land M."/>
            <person name="Hauser L."/>
            <person name="Chang Y."/>
            <person name="Jeffries C."/>
            <person name="Rohde M."/>
            <person name="Spring S."/>
            <person name="Goker M."/>
            <person name="Wirth R."/>
            <person name="Woyke T."/>
            <person name="Bristow J."/>
            <person name="Eisen J."/>
            <person name="Markowitz V."/>
            <person name="Hugenholtz P."/>
            <person name="Klenk H."/>
            <person name="Kyrpides N."/>
        </authorList>
    </citation>
    <scope>NUCLEOTIDE SEQUENCE [LARGE SCALE GENOMIC DNA]</scope>
    <source>
        <strain evidence="13">DSM 14429 / JCM 11212 / NBRC 100878 / IC-017</strain>
    </source>
</reference>
<evidence type="ECO:0000256" key="1">
    <source>
        <dbReference type="ARBA" id="ARBA00001966"/>
    </source>
</evidence>
<sequence>MQLTEELVLKALANVKIEPRKFAALYVFRSSNDIFKALIVTILTQNTNDRNALRAYENLIRVAGDITPQRLIGIGEDALANAIKPAGMHRIRARKIIELSRVILERYGGDLTWIVDSPLDEARKALLELPGVGEKTADVILVNLGKPTFPVDTHITRISIRLGIVKSRNYREIQKAWMGILTPDPSRYLEVHLKLIQFGRDVCRARNPRCDMCGFKEVCNYYMSNVKGKVAQ</sequence>
<dbReference type="InterPro" id="IPR011257">
    <property type="entry name" value="DNA_glycosylase"/>
</dbReference>
<keyword evidence="13" id="KW-1185">Reference proteome</keyword>
<dbReference type="EMBL" id="CP002100">
    <property type="protein sequence ID" value="ADN51705.1"/>
    <property type="molecule type" value="Genomic_DNA"/>
</dbReference>
<evidence type="ECO:0000256" key="9">
    <source>
        <dbReference type="ARBA" id="ARBA00023204"/>
    </source>
</evidence>
<dbReference type="PROSITE" id="PS00764">
    <property type="entry name" value="ENDONUCLEASE_III_1"/>
    <property type="match status" value="1"/>
</dbReference>
<dbReference type="Gene3D" id="1.10.340.30">
    <property type="entry name" value="Hypothetical protein, domain 2"/>
    <property type="match status" value="1"/>
</dbReference>
<dbReference type="Pfam" id="PF00730">
    <property type="entry name" value="HhH-GPD"/>
    <property type="match status" value="1"/>
</dbReference>
<evidence type="ECO:0000313" key="12">
    <source>
        <dbReference type="EMBL" id="ADN51705.1"/>
    </source>
</evidence>
<organism evidence="12 13">
    <name type="scientific">Vulcanisaeta distributa (strain DSM 14429 / JCM 11212 / NBRC 100878 / IC-017)</name>
    <dbReference type="NCBI Taxonomy" id="572478"/>
    <lineage>
        <taxon>Archaea</taxon>
        <taxon>Thermoproteota</taxon>
        <taxon>Thermoprotei</taxon>
        <taxon>Thermoproteales</taxon>
        <taxon>Thermoproteaceae</taxon>
        <taxon>Vulcanisaeta</taxon>
    </lineage>
</organism>
<keyword evidence="10" id="KW-0326">Glycosidase</keyword>
<evidence type="ECO:0000259" key="11">
    <source>
        <dbReference type="SMART" id="SM00478"/>
    </source>
</evidence>
<dbReference type="InterPro" id="IPR003651">
    <property type="entry name" value="Endonuclease3_FeS-loop_motif"/>
</dbReference>
<evidence type="ECO:0000256" key="5">
    <source>
        <dbReference type="ARBA" id="ARBA00022763"/>
    </source>
</evidence>
<feature type="domain" description="HhH-GPD" evidence="11">
    <location>
        <begin position="43"/>
        <end position="201"/>
    </location>
</feature>
<evidence type="ECO:0000256" key="4">
    <source>
        <dbReference type="ARBA" id="ARBA00022723"/>
    </source>
</evidence>
<dbReference type="KEGG" id="vdi:Vdis_2337"/>
<dbReference type="Proteomes" id="UP000006681">
    <property type="component" value="Chromosome"/>
</dbReference>
<evidence type="ECO:0000256" key="8">
    <source>
        <dbReference type="ARBA" id="ARBA00023014"/>
    </source>
</evidence>
<evidence type="ECO:0000313" key="13">
    <source>
        <dbReference type="Proteomes" id="UP000006681"/>
    </source>
</evidence>
<dbReference type="InterPro" id="IPR003265">
    <property type="entry name" value="HhH-GPD_domain"/>
</dbReference>
<proteinExistence type="inferred from homology"/>
<comment type="cofactor">
    <cofactor evidence="1">
        <name>[4Fe-4S] cluster</name>
        <dbReference type="ChEBI" id="CHEBI:49883"/>
    </cofactor>
</comment>